<comment type="catalytic activity">
    <reaction evidence="1">
        <text>2-phosphoglycolate + H2O = glycolate + phosphate</text>
        <dbReference type="Rhea" id="RHEA:14369"/>
        <dbReference type="ChEBI" id="CHEBI:15377"/>
        <dbReference type="ChEBI" id="CHEBI:29805"/>
        <dbReference type="ChEBI" id="CHEBI:43474"/>
        <dbReference type="ChEBI" id="CHEBI:58033"/>
        <dbReference type="EC" id="3.1.3.18"/>
    </reaction>
</comment>
<dbReference type="EMBL" id="BMHM01000005">
    <property type="protein sequence ID" value="GGC94679.1"/>
    <property type="molecule type" value="Genomic_DNA"/>
</dbReference>
<organism evidence="5 6">
    <name type="scientific">Vreelandella lutescens</name>
    <dbReference type="NCBI Taxonomy" id="1602943"/>
    <lineage>
        <taxon>Bacteria</taxon>
        <taxon>Pseudomonadati</taxon>
        <taxon>Pseudomonadota</taxon>
        <taxon>Gammaproteobacteria</taxon>
        <taxon>Oceanospirillales</taxon>
        <taxon>Halomonadaceae</taxon>
        <taxon>Vreelandella</taxon>
    </lineage>
</organism>
<evidence type="ECO:0000256" key="1">
    <source>
        <dbReference type="ARBA" id="ARBA00000830"/>
    </source>
</evidence>
<accession>A0ABQ1PCT7</accession>
<dbReference type="InterPro" id="IPR023214">
    <property type="entry name" value="HAD_sf"/>
</dbReference>
<protein>
    <recommendedName>
        <fullName evidence="4">phosphoglycolate phosphatase</fullName>
        <ecNumber evidence="4">3.1.3.18</ecNumber>
    </recommendedName>
</protein>
<dbReference type="SUPFAM" id="SSF56784">
    <property type="entry name" value="HAD-like"/>
    <property type="match status" value="1"/>
</dbReference>
<name>A0ABQ1PCT7_9GAMM</name>
<evidence type="ECO:0000256" key="4">
    <source>
        <dbReference type="ARBA" id="ARBA00013078"/>
    </source>
</evidence>
<dbReference type="Pfam" id="PF00702">
    <property type="entry name" value="Hydrolase"/>
    <property type="match status" value="1"/>
</dbReference>
<dbReference type="PANTHER" id="PTHR43434:SF1">
    <property type="entry name" value="PHOSPHOGLYCOLATE PHOSPHATASE"/>
    <property type="match status" value="1"/>
</dbReference>
<dbReference type="SFLD" id="SFLDS00003">
    <property type="entry name" value="Haloacid_Dehalogenase"/>
    <property type="match status" value="1"/>
</dbReference>
<dbReference type="InterPro" id="IPR050155">
    <property type="entry name" value="HAD-like_hydrolase_sf"/>
</dbReference>
<keyword evidence="6" id="KW-1185">Reference proteome</keyword>
<comment type="pathway">
    <text evidence="2">Organic acid metabolism; glycolate biosynthesis; glycolate from 2-phosphoglycolate: step 1/1.</text>
</comment>
<evidence type="ECO:0000256" key="2">
    <source>
        <dbReference type="ARBA" id="ARBA00004818"/>
    </source>
</evidence>
<dbReference type="RefSeq" id="WP_188639986.1">
    <property type="nucleotide sequence ID" value="NZ_BMHM01000005.1"/>
</dbReference>
<dbReference type="SFLD" id="SFLDG01129">
    <property type="entry name" value="C1.5:_HAD__Beta-PGM__Phosphata"/>
    <property type="match status" value="1"/>
</dbReference>
<comment type="similarity">
    <text evidence="3">Belongs to the HAD-like hydrolase superfamily. CbbY/CbbZ/Gph/YieH family.</text>
</comment>
<sequence length="255" mass="27743">MPQLIVQGVTYDIDAILFDKDGTLLNFGDLWIGWFDQLVTTVNRRLPVSQSLSHRELYPKVGIYSEQRLWDPTGPLTIGSLNDIATIVALALFEARVPWNEATEITQDALHSVSDTIDWPRCVTPVKGLQAFVARASRAGIKLGVVTSDDYHNATRHLSLLSLTHNFPVVLGHDQVDRGKPFPDMALVACQQLGVSPERTLIIGDSNGDMAMGKAAGLLAGIGICAAPHLDGEHLTLASHVIRDYDTLAIGSPHH</sequence>
<dbReference type="PANTHER" id="PTHR43434">
    <property type="entry name" value="PHOSPHOGLYCOLATE PHOSPHATASE"/>
    <property type="match status" value="1"/>
</dbReference>
<dbReference type="Proteomes" id="UP000597301">
    <property type="component" value="Unassembled WGS sequence"/>
</dbReference>
<comment type="caution">
    <text evidence="5">The sequence shown here is derived from an EMBL/GenBank/DDBJ whole genome shotgun (WGS) entry which is preliminary data.</text>
</comment>
<proteinExistence type="inferred from homology"/>
<evidence type="ECO:0000313" key="6">
    <source>
        <dbReference type="Proteomes" id="UP000597301"/>
    </source>
</evidence>
<gene>
    <name evidence="5" type="ORF">GCM10011382_26420</name>
</gene>
<dbReference type="NCBIfam" id="TIGR01549">
    <property type="entry name" value="HAD-SF-IA-v1"/>
    <property type="match status" value="1"/>
</dbReference>
<dbReference type="InterPro" id="IPR006439">
    <property type="entry name" value="HAD-SF_hydro_IA"/>
</dbReference>
<evidence type="ECO:0000256" key="3">
    <source>
        <dbReference type="ARBA" id="ARBA00006171"/>
    </source>
</evidence>
<reference evidence="6" key="1">
    <citation type="journal article" date="2019" name="Int. J. Syst. Evol. Microbiol.">
        <title>The Global Catalogue of Microorganisms (GCM) 10K type strain sequencing project: providing services to taxonomists for standard genome sequencing and annotation.</title>
        <authorList>
            <consortium name="The Broad Institute Genomics Platform"/>
            <consortium name="The Broad Institute Genome Sequencing Center for Infectious Disease"/>
            <person name="Wu L."/>
            <person name="Ma J."/>
        </authorList>
    </citation>
    <scope>NUCLEOTIDE SEQUENCE [LARGE SCALE GENOMIC DNA]</scope>
    <source>
        <strain evidence="6">CGMCC 1.15122</strain>
    </source>
</reference>
<dbReference type="EC" id="3.1.3.18" evidence="4"/>
<evidence type="ECO:0000313" key="5">
    <source>
        <dbReference type="EMBL" id="GGC94679.1"/>
    </source>
</evidence>
<dbReference type="Gene3D" id="3.40.50.1000">
    <property type="entry name" value="HAD superfamily/HAD-like"/>
    <property type="match status" value="1"/>
</dbReference>
<dbReference type="Gene3D" id="1.10.150.240">
    <property type="entry name" value="Putative phosphatase, domain 2"/>
    <property type="match status" value="1"/>
</dbReference>
<dbReference type="InterPro" id="IPR036412">
    <property type="entry name" value="HAD-like_sf"/>
</dbReference>
<dbReference type="InterPro" id="IPR023198">
    <property type="entry name" value="PGP-like_dom2"/>
</dbReference>